<name>C8XHG4_NAKMY</name>
<accession>C8XHG4</accession>
<dbReference type="AlphaFoldDB" id="C8XHG4"/>
<keyword evidence="1" id="KW-0812">Transmembrane</keyword>
<protein>
    <submittedName>
        <fullName evidence="2">Uncharacterized protein</fullName>
    </submittedName>
</protein>
<evidence type="ECO:0000256" key="1">
    <source>
        <dbReference type="SAM" id="Phobius"/>
    </source>
</evidence>
<reference evidence="3" key="1">
    <citation type="submission" date="2009-09" db="EMBL/GenBank/DDBJ databases">
        <title>The complete genome of Nakamurella multipartita DSM 44233.</title>
        <authorList>
            <consortium name="US DOE Joint Genome Institute (JGI-PGF)"/>
            <person name="Lucas S."/>
            <person name="Copeland A."/>
            <person name="Lapidus A."/>
            <person name="Glavina del Rio T."/>
            <person name="Dalin E."/>
            <person name="Tice H."/>
            <person name="Bruce D."/>
            <person name="Goodwin L."/>
            <person name="Pitluck S."/>
            <person name="Kyrpides N."/>
            <person name="Mavromatis K."/>
            <person name="Ivanova N."/>
            <person name="Ovchinnikova G."/>
            <person name="Sims D."/>
            <person name="Meincke L."/>
            <person name="Brettin T."/>
            <person name="Detter J.C."/>
            <person name="Han C."/>
            <person name="Larimer F."/>
            <person name="Land M."/>
            <person name="Hauser L."/>
            <person name="Markowitz V."/>
            <person name="Cheng J.-F."/>
            <person name="Hugenholtz P."/>
            <person name="Woyke T."/>
            <person name="Wu D."/>
            <person name="Klenk H.-P."/>
            <person name="Eisen J.A."/>
        </authorList>
    </citation>
    <scope>NUCLEOTIDE SEQUENCE [LARGE SCALE GENOMIC DNA]</scope>
    <source>
        <strain evidence="3">ATCC 700099 / DSM 44233 / CIP 104796 / JCM 9543 / NBRC 105858 / Y-104</strain>
    </source>
</reference>
<evidence type="ECO:0000313" key="3">
    <source>
        <dbReference type="Proteomes" id="UP000002218"/>
    </source>
</evidence>
<organism evidence="2 3">
    <name type="scientific">Nakamurella multipartita (strain ATCC 700099 / DSM 44233 / CIP 104796 / JCM 9543 / NBRC 105858 / Y-104)</name>
    <name type="common">Microsphaera multipartita</name>
    <dbReference type="NCBI Taxonomy" id="479431"/>
    <lineage>
        <taxon>Bacteria</taxon>
        <taxon>Bacillati</taxon>
        <taxon>Actinomycetota</taxon>
        <taxon>Actinomycetes</taxon>
        <taxon>Nakamurellales</taxon>
        <taxon>Nakamurellaceae</taxon>
        <taxon>Nakamurella</taxon>
    </lineage>
</organism>
<proteinExistence type="predicted"/>
<keyword evidence="3" id="KW-1185">Reference proteome</keyword>
<dbReference type="Proteomes" id="UP000002218">
    <property type="component" value="Chromosome"/>
</dbReference>
<feature type="transmembrane region" description="Helical" evidence="1">
    <location>
        <begin position="7"/>
        <end position="33"/>
    </location>
</feature>
<dbReference type="KEGG" id="nml:Namu_1985"/>
<dbReference type="EMBL" id="CP001737">
    <property type="protein sequence ID" value="ACV78370.1"/>
    <property type="molecule type" value="Genomic_DNA"/>
</dbReference>
<keyword evidence="1" id="KW-1133">Transmembrane helix</keyword>
<dbReference type="InParanoid" id="C8XHG4"/>
<dbReference type="HOGENOM" id="CLU_3357248_0_0_11"/>
<gene>
    <name evidence="2" type="ordered locus">Namu_1985</name>
</gene>
<reference evidence="2 3" key="2">
    <citation type="journal article" date="2010" name="Stand. Genomic Sci.">
        <title>Complete genome sequence of Nakamurella multipartita type strain (Y-104).</title>
        <authorList>
            <person name="Tice H."/>
            <person name="Mayilraj S."/>
            <person name="Sims D."/>
            <person name="Lapidus A."/>
            <person name="Nolan M."/>
            <person name="Lucas S."/>
            <person name="Glavina Del Rio T."/>
            <person name="Copeland A."/>
            <person name="Cheng J.F."/>
            <person name="Meincke L."/>
            <person name="Bruce D."/>
            <person name="Goodwin L."/>
            <person name="Pitluck S."/>
            <person name="Ivanova N."/>
            <person name="Mavromatis K."/>
            <person name="Ovchinnikova G."/>
            <person name="Pati A."/>
            <person name="Chen A."/>
            <person name="Palaniappan K."/>
            <person name="Land M."/>
            <person name="Hauser L."/>
            <person name="Chang Y.J."/>
            <person name="Jeffries C.D."/>
            <person name="Detter J.C."/>
            <person name="Brettin T."/>
            <person name="Rohde M."/>
            <person name="Goker M."/>
            <person name="Bristow J."/>
            <person name="Eisen J.A."/>
            <person name="Markowitz V."/>
            <person name="Hugenholtz P."/>
            <person name="Kyrpides N.C."/>
            <person name="Klenk H.P."/>
            <person name="Chen F."/>
        </authorList>
    </citation>
    <scope>NUCLEOTIDE SEQUENCE [LARGE SCALE GENOMIC DNA]</scope>
    <source>
        <strain evidence="3">ATCC 700099 / DSM 44233 / CIP 104796 / JCM 9543 / NBRC 105858 / Y-104</strain>
    </source>
</reference>
<evidence type="ECO:0000313" key="2">
    <source>
        <dbReference type="EMBL" id="ACV78370.1"/>
    </source>
</evidence>
<keyword evidence="1" id="KW-0472">Membrane</keyword>
<sequence precursor="true">MNLVKDICTVIPVVVLTATAVLATGAVMGLGYLTVL</sequence>